<dbReference type="AlphaFoldDB" id="A0A4Y7JIJ9"/>
<accession>A0A4Y7JIJ9</accession>
<dbReference type="Gene3D" id="1.10.12.10">
    <property type="entry name" value="Lyase 2-enoyl-coa Hydratase, Chain A, domain 2"/>
    <property type="match status" value="1"/>
</dbReference>
<evidence type="ECO:0000313" key="1">
    <source>
        <dbReference type="EMBL" id="RZC59628.1"/>
    </source>
</evidence>
<name>A0A4Y7JIJ9_PAPSO</name>
<dbReference type="Proteomes" id="UP000316621">
    <property type="component" value="Chromosome 4"/>
</dbReference>
<protein>
    <submittedName>
        <fullName evidence="1">Uncharacterized protein</fullName>
    </submittedName>
</protein>
<keyword evidence="2" id="KW-1185">Reference proteome</keyword>
<dbReference type="EMBL" id="CM010718">
    <property type="protein sequence ID" value="RZC59628.1"/>
    <property type="molecule type" value="Genomic_DNA"/>
</dbReference>
<sequence>MLKIILAGHGDHFVLEGFEIVVKFNGLQMQILLLNGDKNLRIISEFVEVVLVLELFLELHLMLGIALKMEVDLAINDAFSDGFGLVSVLLYKNAVDEGVNAIAERMLGLDYVATWNPAMLPSDDLTEAISTQFQTRKPTFAELRI</sequence>
<evidence type="ECO:0000313" key="2">
    <source>
        <dbReference type="Proteomes" id="UP000316621"/>
    </source>
</evidence>
<dbReference type="STRING" id="3469.A0A4Y7JIJ9"/>
<reference evidence="1 2" key="1">
    <citation type="journal article" date="2018" name="Science">
        <title>The opium poppy genome and morphinan production.</title>
        <authorList>
            <person name="Guo L."/>
            <person name="Winzer T."/>
            <person name="Yang X."/>
            <person name="Li Y."/>
            <person name="Ning Z."/>
            <person name="He Z."/>
            <person name="Teodor R."/>
            <person name="Lu Y."/>
            <person name="Bowser T.A."/>
            <person name="Graham I.A."/>
            <person name="Ye K."/>
        </authorList>
    </citation>
    <scope>NUCLEOTIDE SEQUENCE [LARGE SCALE GENOMIC DNA]</scope>
    <source>
        <strain evidence="2">cv. HN1</strain>
        <tissue evidence="1">Leaves</tissue>
    </source>
</reference>
<gene>
    <name evidence="1" type="ORF">C5167_006939</name>
</gene>
<dbReference type="InterPro" id="IPR014748">
    <property type="entry name" value="Enoyl-CoA_hydra_C"/>
</dbReference>
<organism evidence="1 2">
    <name type="scientific">Papaver somniferum</name>
    <name type="common">Opium poppy</name>
    <dbReference type="NCBI Taxonomy" id="3469"/>
    <lineage>
        <taxon>Eukaryota</taxon>
        <taxon>Viridiplantae</taxon>
        <taxon>Streptophyta</taxon>
        <taxon>Embryophyta</taxon>
        <taxon>Tracheophyta</taxon>
        <taxon>Spermatophyta</taxon>
        <taxon>Magnoliopsida</taxon>
        <taxon>Ranunculales</taxon>
        <taxon>Papaveraceae</taxon>
        <taxon>Papaveroideae</taxon>
        <taxon>Papaver</taxon>
    </lineage>
</organism>
<dbReference type="Gramene" id="RZC59628">
    <property type="protein sequence ID" value="RZC59628"/>
    <property type="gene ID" value="C5167_006939"/>
</dbReference>
<proteinExistence type="predicted"/>